<name>A0A419RUA8_9SPHN</name>
<evidence type="ECO:0000313" key="2">
    <source>
        <dbReference type="Proteomes" id="UP000285232"/>
    </source>
</evidence>
<protein>
    <recommendedName>
        <fullName evidence="3">Lipoprotein</fullName>
    </recommendedName>
</protein>
<organism evidence="1 2">
    <name type="scientific">Aurantiacibacter aquimixticola</name>
    <dbReference type="NCBI Taxonomy" id="1958945"/>
    <lineage>
        <taxon>Bacteria</taxon>
        <taxon>Pseudomonadati</taxon>
        <taxon>Pseudomonadota</taxon>
        <taxon>Alphaproteobacteria</taxon>
        <taxon>Sphingomonadales</taxon>
        <taxon>Erythrobacteraceae</taxon>
        <taxon>Aurantiacibacter</taxon>
    </lineage>
</organism>
<dbReference type="AlphaFoldDB" id="A0A419RUA8"/>
<evidence type="ECO:0008006" key="3">
    <source>
        <dbReference type="Google" id="ProtNLM"/>
    </source>
</evidence>
<sequence>MRKTIIPAILTGALLSGCTAIGTDPLGGLLGGIFGGDDSYGYDRNLSRFERAAVQACGREASRYGRVAIRDVEERRDVVRVRGRIDNRNRDRDEFECVFRDDGRIVDFDLD</sequence>
<accession>A0A419RUA8</accession>
<dbReference type="Proteomes" id="UP000285232">
    <property type="component" value="Unassembled WGS sequence"/>
</dbReference>
<dbReference type="EMBL" id="RAHX01000001">
    <property type="protein sequence ID" value="RJY09334.1"/>
    <property type="molecule type" value="Genomic_DNA"/>
</dbReference>
<keyword evidence="2" id="KW-1185">Reference proteome</keyword>
<dbReference type="RefSeq" id="WP_120048341.1">
    <property type="nucleotide sequence ID" value="NZ_RAHX01000001.1"/>
</dbReference>
<reference evidence="1 2" key="1">
    <citation type="journal article" date="2017" name="Int. J. Syst. Evol. Microbiol.">
        <title>Erythrobacter aquimixticola sp. nov., isolated from the junction between the ocean and a freshwater spring.</title>
        <authorList>
            <person name="Park S."/>
            <person name="Jung Y.T."/>
            <person name="Choi S.J."/>
            <person name="Yoon J.H."/>
        </authorList>
    </citation>
    <scope>NUCLEOTIDE SEQUENCE [LARGE SCALE GENOMIC DNA]</scope>
    <source>
        <strain evidence="1 2">JSSK-14</strain>
    </source>
</reference>
<dbReference type="PROSITE" id="PS51257">
    <property type="entry name" value="PROKAR_LIPOPROTEIN"/>
    <property type="match status" value="1"/>
</dbReference>
<proteinExistence type="predicted"/>
<comment type="caution">
    <text evidence="1">The sequence shown here is derived from an EMBL/GenBank/DDBJ whole genome shotgun (WGS) entry which is preliminary data.</text>
</comment>
<evidence type="ECO:0000313" key="1">
    <source>
        <dbReference type="EMBL" id="RJY09334.1"/>
    </source>
</evidence>
<gene>
    <name evidence="1" type="ORF">D6201_08175</name>
</gene>